<dbReference type="VEuPathDB" id="TrichDB:TVAG_412240"/>
<evidence type="ECO:0008006" key="4">
    <source>
        <dbReference type="Google" id="ProtNLM"/>
    </source>
</evidence>
<feature type="region of interest" description="Disordered" evidence="1">
    <location>
        <begin position="463"/>
        <end position="492"/>
    </location>
</feature>
<evidence type="ECO:0000256" key="1">
    <source>
        <dbReference type="SAM" id="MobiDB-lite"/>
    </source>
</evidence>
<dbReference type="AlphaFoldDB" id="A2F1N0"/>
<protein>
    <recommendedName>
        <fullName evidence="4">Pre-rRNA-processing protein RIX1</fullName>
    </recommendedName>
</protein>
<sequence>MDPLTNAFANNLYSIKEVTQDSLKSILEHCIANPSPENLWTLSRFIQLAPASVLKPNIDKISKLTIPNRQKMLSASFASSHLIMRSDEIGQTDAYKWVKSMPWPTNPLHASYIYNIIARPSFCSSLPTIWSLLQSSNGMIQKHAAGAIAKSAKSPANFLRRVLATITPDSPPDVQRLDIQNPTPTLVRGLILIAGCLTQHQISASEYSKPLLAVISTVPNTKSEKDTAILAQELLSRVIVQQPSAFHTTDFYSPALVQIRQNNLSPTFLQAILAVFGLSAVRKFVVPLIQRWIDSVKTSLSYLEVIAPYSGFLPPQVQIEIHSALIELLKKKPYDRRLIDIISLYMENSHPSESPYFSTFIEIIKEYHGETSIMSFLHPLFEPKSEPVRHPHRKVMIVPQIEMKEAFVQAEVPKRNIIIQCDVKRDIRPISQPKSAFAVQTSKSEIEKPNFVTAAEKIASIKEKKVEPEPEIDIDIDINMDSPDNTDDDSDE</sequence>
<evidence type="ECO:0000313" key="3">
    <source>
        <dbReference type="Proteomes" id="UP000001542"/>
    </source>
</evidence>
<proteinExistence type="predicted"/>
<reference evidence="2" key="2">
    <citation type="journal article" date="2007" name="Science">
        <title>Draft genome sequence of the sexually transmitted pathogen Trichomonas vaginalis.</title>
        <authorList>
            <person name="Carlton J.M."/>
            <person name="Hirt R.P."/>
            <person name="Silva J.C."/>
            <person name="Delcher A.L."/>
            <person name="Schatz M."/>
            <person name="Zhao Q."/>
            <person name="Wortman J.R."/>
            <person name="Bidwell S.L."/>
            <person name="Alsmark U.C.M."/>
            <person name="Besteiro S."/>
            <person name="Sicheritz-Ponten T."/>
            <person name="Noel C.J."/>
            <person name="Dacks J.B."/>
            <person name="Foster P.G."/>
            <person name="Simillion C."/>
            <person name="Van de Peer Y."/>
            <person name="Miranda-Saavedra D."/>
            <person name="Barton G.J."/>
            <person name="Westrop G.D."/>
            <person name="Mueller S."/>
            <person name="Dessi D."/>
            <person name="Fiori P.L."/>
            <person name="Ren Q."/>
            <person name="Paulsen I."/>
            <person name="Zhang H."/>
            <person name="Bastida-Corcuera F.D."/>
            <person name="Simoes-Barbosa A."/>
            <person name="Brown M.T."/>
            <person name="Hayes R.D."/>
            <person name="Mukherjee M."/>
            <person name="Okumura C.Y."/>
            <person name="Schneider R."/>
            <person name="Smith A.J."/>
            <person name="Vanacova S."/>
            <person name="Villalvazo M."/>
            <person name="Haas B.J."/>
            <person name="Pertea M."/>
            <person name="Feldblyum T.V."/>
            <person name="Utterback T.R."/>
            <person name="Shu C.L."/>
            <person name="Osoegawa K."/>
            <person name="de Jong P.J."/>
            <person name="Hrdy I."/>
            <person name="Horvathova L."/>
            <person name="Zubacova Z."/>
            <person name="Dolezal P."/>
            <person name="Malik S.B."/>
            <person name="Logsdon J.M. Jr."/>
            <person name="Henze K."/>
            <person name="Gupta A."/>
            <person name="Wang C.C."/>
            <person name="Dunne R.L."/>
            <person name="Upcroft J.A."/>
            <person name="Upcroft P."/>
            <person name="White O."/>
            <person name="Salzberg S.L."/>
            <person name="Tang P."/>
            <person name="Chiu C.-H."/>
            <person name="Lee Y.-S."/>
            <person name="Embley T.M."/>
            <person name="Coombs G.H."/>
            <person name="Mottram J.C."/>
            <person name="Tachezy J."/>
            <person name="Fraser-Liggett C.M."/>
            <person name="Johnson P.J."/>
        </authorList>
    </citation>
    <scope>NUCLEOTIDE SEQUENCE [LARGE SCALE GENOMIC DNA]</scope>
    <source>
        <strain evidence="2">G3</strain>
    </source>
</reference>
<evidence type="ECO:0000313" key="2">
    <source>
        <dbReference type="EMBL" id="EAY01195.1"/>
    </source>
</evidence>
<dbReference type="KEGG" id="tva:4759020"/>
<reference evidence="2" key="1">
    <citation type="submission" date="2006-10" db="EMBL/GenBank/DDBJ databases">
        <authorList>
            <person name="Amadeo P."/>
            <person name="Zhao Q."/>
            <person name="Wortman J."/>
            <person name="Fraser-Liggett C."/>
            <person name="Carlton J."/>
        </authorList>
    </citation>
    <scope>NUCLEOTIDE SEQUENCE</scope>
    <source>
        <strain evidence="2">G3</strain>
    </source>
</reference>
<dbReference type="OrthoDB" id="1678912at2759"/>
<dbReference type="VEuPathDB" id="TrichDB:TVAGG3_0761100"/>
<dbReference type="InterPro" id="IPR016024">
    <property type="entry name" value="ARM-type_fold"/>
</dbReference>
<gene>
    <name evidence="2" type="ORF">TVAG_412240</name>
</gene>
<dbReference type="Proteomes" id="UP000001542">
    <property type="component" value="Unassembled WGS sequence"/>
</dbReference>
<keyword evidence="3" id="KW-1185">Reference proteome</keyword>
<accession>A2F1N0</accession>
<dbReference type="RefSeq" id="XP_001314031.1">
    <property type="nucleotide sequence ID" value="XM_001314025.1"/>
</dbReference>
<feature type="compositionally biased region" description="Acidic residues" evidence="1">
    <location>
        <begin position="469"/>
        <end position="492"/>
    </location>
</feature>
<dbReference type="InParanoid" id="A2F1N0"/>
<organism evidence="2 3">
    <name type="scientific">Trichomonas vaginalis (strain ATCC PRA-98 / G3)</name>
    <dbReference type="NCBI Taxonomy" id="412133"/>
    <lineage>
        <taxon>Eukaryota</taxon>
        <taxon>Metamonada</taxon>
        <taxon>Parabasalia</taxon>
        <taxon>Trichomonadida</taxon>
        <taxon>Trichomonadidae</taxon>
        <taxon>Trichomonas</taxon>
    </lineage>
</organism>
<name>A2F1N0_TRIV3</name>
<dbReference type="SUPFAM" id="SSF48371">
    <property type="entry name" value="ARM repeat"/>
    <property type="match status" value="1"/>
</dbReference>
<dbReference type="EMBL" id="DS113575">
    <property type="protein sequence ID" value="EAY01195.1"/>
    <property type="molecule type" value="Genomic_DNA"/>
</dbReference>